<dbReference type="InterPro" id="IPR012094">
    <property type="entry name" value="tRNA_Ile_lys_synt"/>
</dbReference>
<dbReference type="Pfam" id="PF01171">
    <property type="entry name" value="ATP_bind_3"/>
    <property type="match status" value="1"/>
</dbReference>
<evidence type="ECO:0000256" key="2">
    <source>
        <dbReference type="ARBA" id="ARBA00022490"/>
    </source>
</evidence>
<sequence>MKFTDNIHQLIVRHHLLHDGERILVALSGGADSVALLLALRDLGYRVEAAHCHFHLRDEEADRDVSFVEQLCKQLDVPLHRTDFDTKAVAKAQKVSIEMAARDLRYTWFRKLLRERDIRFVAVAHHQEDNTETLFLNLLRGAGLQGLTGMSVRTTDVIRPLLGVTRQEIETYLKEKGEAFVVDSTNADTYYKRNKLRQEILPLLRQMNPSLDRTLAETMQRIAEADNIMREQFEKFRKENVREEQFGISVGVAPLLESPAPQTYLFLLMKEYGFSSSHISDIFSTLPGESGVFFTSATGWATLHRGRLMLSPIIEAVPSTPLCEGKTALPAGRTLSVEKCATVEISRVPEIATLDADKIQGELFIRSLEPGDRFHPYGMNGSKLVSDYLTDRHYSRIHKRAALIVCDATGPLWLVGERIDRRAAISKTTSRCLKLVLLHK</sequence>
<evidence type="ECO:0000259" key="9">
    <source>
        <dbReference type="SMART" id="SM00977"/>
    </source>
</evidence>
<dbReference type="EC" id="6.3.4.19" evidence="8"/>
<dbReference type="GO" id="GO:0006400">
    <property type="term" value="P:tRNA modification"/>
    <property type="evidence" value="ECO:0007669"/>
    <property type="project" value="UniProtKB-UniRule"/>
</dbReference>
<keyword evidence="5 8" id="KW-0547">Nucleotide-binding</keyword>
<dbReference type="NCBIfam" id="TIGR02433">
    <property type="entry name" value="lysidine_TilS_C"/>
    <property type="match status" value="1"/>
</dbReference>
<dbReference type="SUPFAM" id="SSF56037">
    <property type="entry name" value="PheT/TilS domain"/>
    <property type="match status" value="1"/>
</dbReference>
<evidence type="ECO:0000313" key="10">
    <source>
        <dbReference type="EMBL" id="MBB3701719.1"/>
    </source>
</evidence>
<evidence type="ECO:0000256" key="7">
    <source>
        <dbReference type="ARBA" id="ARBA00048539"/>
    </source>
</evidence>
<dbReference type="AlphaFoldDB" id="A0A7W5UUA5"/>
<dbReference type="Gene3D" id="3.40.50.620">
    <property type="entry name" value="HUPs"/>
    <property type="match status" value="1"/>
</dbReference>
<dbReference type="SUPFAM" id="SSF52402">
    <property type="entry name" value="Adenine nucleotide alpha hydrolases-like"/>
    <property type="match status" value="1"/>
</dbReference>
<evidence type="ECO:0000256" key="5">
    <source>
        <dbReference type="ARBA" id="ARBA00022741"/>
    </source>
</evidence>
<comment type="subcellular location">
    <subcellularLocation>
        <location evidence="1 8">Cytoplasm</location>
    </subcellularLocation>
</comment>
<proteinExistence type="inferred from homology"/>
<comment type="caution">
    <text evidence="10">The sequence shown here is derived from an EMBL/GenBank/DDBJ whole genome shotgun (WGS) entry which is preliminary data.</text>
</comment>
<dbReference type="EMBL" id="JACICA010000001">
    <property type="protein sequence ID" value="MBB3701719.1"/>
    <property type="molecule type" value="Genomic_DNA"/>
</dbReference>
<dbReference type="InterPro" id="IPR012795">
    <property type="entry name" value="tRNA_Ile_lys_synt_N"/>
</dbReference>
<dbReference type="InterPro" id="IPR014729">
    <property type="entry name" value="Rossmann-like_a/b/a_fold"/>
</dbReference>
<dbReference type="SMART" id="SM00977">
    <property type="entry name" value="TilS_C"/>
    <property type="match status" value="1"/>
</dbReference>
<dbReference type="RefSeq" id="WP_183693673.1">
    <property type="nucleotide sequence ID" value="NZ_JACICA010000001.1"/>
</dbReference>
<comment type="domain">
    <text evidence="8">The N-terminal region contains the highly conserved SGGXDS motif, predicted to be a P-loop motif involved in ATP binding.</text>
</comment>
<keyword evidence="6 8" id="KW-0067">ATP-binding</keyword>
<keyword evidence="2 8" id="KW-0963">Cytoplasm</keyword>
<evidence type="ECO:0000313" key="11">
    <source>
        <dbReference type="Proteomes" id="UP000541425"/>
    </source>
</evidence>
<dbReference type="InterPro" id="IPR012796">
    <property type="entry name" value="Lysidine-tRNA-synth_C"/>
</dbReference>
<accession>A0A7W5UUA5</accession>
<dbReference type="GO" id="GO:0005524">
    <property type="term" value="F:ATP binding"/>
    <property type="evidence" value="ECO:0007669"/>
    <property type="project" value="UniProtKB-UniRule"/>
</dbReference>
<name>A0A7W5UUA5_9BACT</name>
<dbReference type="PANTHER" id="PTHR43033:SF1">
    <property type="entry name" value="TRNA(ILE)-LYSIDINE SYNTHASE-RELATED"/>
    <property type="match status" value="1"/>
</dbReference>
<evidence type="ECO:0000256" key="6">
    <source>
        <dbReference type="ARBA" id="ARBA00022840"/>
    </source>
</evidence>
<organism evidence="10 11">
    <name type="scientific">Alloprevotella rava</name>
    <dbReference type="NCBI Taxonomy" id="671218"/>
    <lineage>
        <taxon>Bacteria</taxon>
        <taxon>Pseudomonadati</taxon>
        <taxon>Bacteroidota</taxon>
        <taxon>Bacteroidia</taxon>
        <taxon>Bacteroidales</taxon>
        <taxon>Prevotellaceae</taxon>
        <taxon>Alloprevotella</taxon>
    </lineage>
</organism>
<reference evidence="10 11" key="1">
    <citation type="submission" date="2020-08" db="EMBL/GenBank/DDBJ databases">
        <title>Genomic Encyclopedia of Type Strains, Phase IV (KMG-IV): sequencing the most valuable type-strain genomes for metagenomic binning, comparative biology and taxonomic classification.</title>
        <authorList>
            <person name="Goeker M."/>
        </authorList>
    </citation>
    <scope>NUCLEOTIDE SEQUENCE [LARGE SCALE GENOMIC DNA]</scope>
    <source>
        <strain evidence="10 11">DSM 22548</strain>
    </source>
</reference>
<comment type="catalytic activity">
    <reaction evidence="7 8">
        <text>cytidine(34) in tRNA(Ile2) + L-lysine + ATP = lysidine(34) in tRNA(Ile2) + AMP + diphosphate + H(+)</text>
        <dbReference type="Rhea" id="RHEA:43744"/>
        <dbReference type="Rhea" id="RHEA-COMP:10625"/>
        <dbReference type="Rhea" id="RHEA-COMP:10670"/>
        <dbReference type="ChEBI" id="CHEBI:15378"/>
        <dbReference type="ChEBI" id="CHEBI:30616"/>
        <dbReference type="ChEBI" id="CHEBI:32551"/>
        <dbReference type="ChEBI" id="CHEBI:33019"/>
        <dbReference type="ChEBI" id="CHEBI:82748"/>
        <dbReference type="ChEBI" id="CHEBI:83665"/>
        <dbReference type="ChEBI" id="CHEBI:456215"/>
        <dbReference type="EC" id="6.3.4.19"/>
    </reaction>
</comment>
<dbReference type="Proteomes" id="UP000541425">
    <property type="component" value="Unassembled WGS sequence"/>
</dbReference>
<dbReference type="HAMAP" id="MF_01161">
    <property type="entry name" value="tRNA_Ile_lys_synt"/>
    <property type="match status" value="1"/>
</dbReference>
<dbReference type="GO" id="GO:0032267">
    <property type="term" value="F:tRNA(Ile)-lysidine synthase activity"/>
    <property type="evidence" value="ECO:0007669"/>
    <property type="project" value="UniProtKB-EC"/>
</dbReference>
<dbReference type="NCBIfam" id="TIGR02432">
    <property type="entry name" value="lysidine_TilS_N"/>
    <property type="match status" value="1"/>
</dbReference>
<evidence type="ECO:0000256" key="4">
    <source>
        <dbReference type="ARBA" id="ARBA00022694"/>
    </source>
</evidence>
<protein>
    <recommendedName>
        <fullName evidence="8">tRNA(Ile)-lysidine synthase</fullName>
        <ecNumber evidence="8">6.3.4.19</ecNumber>
    </recommendedName>
    <alternativeName>
        <fullName evidence="8">tRNA(Ile)-2-lysyl-cytidine synthase</fullName>
    </alternativeName>
    <alternativeName>
        <fullName evidence="8">tRNA(Ile)-lysidine synthetase</fullName>
    </alternativeName>
</protein>
<gene>
    <name evidence="8" type="primary">tilS</name>
    <name evidence="10" type="ORF">FHS60_000161</name>
</gene>
<dbReference type="GO" id="GO:0005737">
    <property type="term" value="C:cytoplasm"/>
    <property type="evidence" value="ECO:0007669"/>
    <property type="project" value="UniProtKB-SubCell"/>
</dbReference>
<feature type="binding site" evidence="8">
    <location>
        <begin position="28"/>
        <end position="33"/>
    </location>
    <ligand>
        <name>ATP</name>
        <dbReference type="ChEBI" id="CHEBI:30616"/>
    </ligand>
</feature>
<dbReference type="PANTHER" id="PTHR43033">
    <property type="entry name" value="TRNA(ILE)-LYSIDINE SYNTHASE-RELATED"/>
    <property type="match status" value="1"/>
</dbReference>
<comment type="function">
    <text evidence="8">Ligates lysine onto the cytidine present at position 34 of the AUA codon-specific tRNA(Ile) that contains the anticodon CAU, in an ATP-dependent manner. Cytidine is converted to lysidine, thus changing the amino acid specificity of the tRNA from methionine to isoleucine.</text>
</comment>
<dbReference type="InterPro" id="IPR011063">
    <property type="entry name" value="TilS/TtcA_N"/>
</dbReference>
<keyword evidence="3 8" id="KW-0436">Ligase</keyword>
<dbReference type="CDD" id="cd01992">
    <property type="entry name" value="TilS_N"/>
    <property type="match status" value="1"/>
</dbReference>
<keyword evidence="4 8" id="KW-0819">tRNA processing</keyword>
<evidence type="ECO:0000256" key="3">
    <source>
        <dbReference type="ARBA" id="ARBA00022598"/>
    </source>
</evidence>
<evidence type="ECO:0000256" key="1">
    <source>
        <dbReference type="ARBA" id="ARBA00004496"/>
    </source>
</evidence>
<comment type="similarity">
    <text evidence="8">Belongs to the tRNA(Ile)-lysidine synthase family.</text>
</comment>
<feature type="domain" description="Lysidine-tRNA(Ile) synthetase C-terminal" evidence="9">
    <location>
        <begin position="363"/>
        <end position="435"/>
    </location>
</feature>
<evidence type="ECO:0000256" key="8">
    <source>
        <dbReference type="HAMAP-Rule" id="MF_01161"/>
    </source>
</evidence>